<evidence type="ECO:0000256" key="9">
    <source>
        <dbReference type="PROSITE-ProRule" id="PRU00221"/>
    </source>
</evidence>
<feature type="region of interest" description="Disordered" evidence="10">
    <location>
        <begin position="454"/>
        <end position="501"/>
    </location>
</feature>
<dbReference type="PANTHER" id="PTHR15271">
    <property type="entry name" value="CHROMATIN ASSEMBLY FACTOR 1 SUBUNIT B"/>
    <property type="match status" value="1"/>
</dbReference>
<dbReference type="Proteomes" id="UP000190274">
    <property type="component" value="Chromosome H"/>
</dbReference>
<evidence type="ECO:0000256" key="2">
    <source>
        <dbReference type="ARBA" id="ARBA00007306"/>
    </source>
</evidence>
<sequence>MEASNLQIYWHESQPIYSLCFQSIEREKDQPTRLVTAGGDNKIRIWQLNFSKTNNGKVDTIDFLSSLNQHEQAVNVVRFDSRNEVLASAGDDGQLLLWKKNDTMTKDFGLSEEDYADFKESWYVWKRLRSSAAAGSSEIYDISWSPDDKYIVSGSMDNSIRVFDVEESTCVATSGDHNHYVQGVVWDPQNELIISQSADRSVHLHRIDRDSSGSIVDLKLINKITKGELPSRRGFNSTELDYSVIKSSFLFHNETLPSFFRRLAMSPCGNLLCVPTGVFKNCDSSSESGNGSDVLANAVYVFTRSYLMQNSNTPALVLPFLKKPALVIAFNPRYYQLSGSGKPYIQVPYKLIFAVATTDEVFIYDTESVEPVCTIGNLHYTPITDLSWCRDGSMLMISSTDGFCSYVSIDKGTLGSLFAGKEVDPQDKVSQKAPDFKTQTPSIINTLQIKRKVPPRDKAIDKMPPSVGNVGDLTAASQEIGSEEGPKKRRIQPTLLEGAMK</sequence>
<keyword evidence="7" id="KW-0234">DNA repair</keyword>
<dbReference type="InterPro" id="IPR036322">
    <property type="entry name" value="WD40_repeat_dom_sf"/>
</dbReference>
<feature type="repeat" description="WD" evidence="9">
    <location>
        <begin position="132"/>
        <end position="173"/>
    </location>
</feature>
<name>A0A1G4K1D5_9SACH</name>
<dbReference type="PROSITE" id="PS50294">
    <property type="entry name" value="WD_REPEATS_REGION"/>
    <property type="match status" value="2"/>
</dbReference>
<dbReference type="GO" id="GO:0005634">
    <property type="term" value="C:nucleus"/>
    <property type="evidence" value="ECO:0007669"/>
    <property type="project" value="UniProtKB-SubCell"/>
</dbReference>
<dbReference type="InterPro" id="IPR001680">
    <property type="entry name" value="WD40_rpt"/>
</dbReference>
<reference evidence="12 13" key="1">
    <citation type="submission" date="2016-03" db="EMBL/GenBank/DDBJ databases">
        <authorList>
            <person name="Devillers H."/>
        </authorList>
    </citation>
    <scope>NUCLEOTIDE SEQUENCE [LARGE SCALE GENOMIC DNA]</scope>
    <source>
        <strain evidence="12">CBS 10888</strain>
    </source>
</reference>
<dbReference type="InterPro" id="IPR045145">
    <property type="entry name" value="PTHR15271"/>
</dbReference>
<dbReference type="PANTHER" id="PTHR15271:SF4">
    <property type="entry name" value="CHROMATIN ASSEMBLY FACTOR 1 SUBUNIT B"/>
    <property type="match status" value="1"/>
</dbReference>
<evidence type="ECO:0000259" key="11">
    <source>
        <dbReference type="Pfam" id="PF24105"/>
    </source>
</evidence>
<dbReference type="Gene3D" id="2.130.10.10">
    <property type="entry name" value="YVTN repeat-like/Quinoprotein amine dehydrogenase"/>
    <property type="match status" value="2"/>
</dbReference>
<dbReference type="GO" id="GO:0033186">
    <property type="term" value="C:CAF-1 complex"/>
    <property type="evidence" value="ECO:0007669"/>
    <property type="project" value="EnsemblFungi"/>
</dbReference>
<keyword evidence="3 9" id="KW-0853">WD repeat</keyword>
<evidence type="ECO:0000256" key="3">
    <source>
        <dbReference type="ARBA" id="ARBA00022574"/>
    </source>
</evidence>
<dbReference type="SMART" id="SM00320">
    <property type="entry name" value="WD40"/>
    <property type="match status" value="5"/>
</dbReference>
<dbReference type="EMBL" id="LT598461">
    <property type="protein sequence ID" value="SCU97350.1"/>
    <property type="molecule type" value="Genomic_DNA"/>
</dbReference>
<comment type="similarity">
    <text evidence="2">Belongs to the WD repeat HIR1 family.</text>
</comment>
<dbReference type="GO" id="GO:0000786">
    <property type="term" value="C:nucleosome"/>
    <property type="evidence" value="ECO:0007669"/>
    <property type="project" value="EnsemblFungi"/>
</dbReference>
<dbReference type="GO" id="GO:0005829">
    <property type="term" value="C:cytosol"/>
    <property type="evidence" value="ECO:0007669"/>
    <property type="project" value="EnsemblFungi"/>
</dbReference>
<keyword evidence="4" id="KW-0677">Repeat</keyword>
<comment type="subcellular location">
    <subcellularLocation>
        <location evidence="1">Nucleus</location>
    </subcellularLocation>
</comment>
<gene>
    <name evidence="12" type="ORF">LADA_0H05820G</name>
</gene>
<dbReference type="SUPFAM" id="SSF50978">
    <property type="entry name" value="WD40 repeat-like"/>
    <property type="match status" value="1"/>
</dbReference>
<dbReference type="InterPro" id="IPR055410">
    <property type="entry name" value="Beta-prop_CAF1B_HIR1"/>
</dbReference>
<keyword evidence="8" id="KW-0539">Nucleus</keyword>
<dbReference type="STRING" id="1266660.A0A1G4K1D5"/>
<evidence type="ECO:0000256" key="10">
    <source>
        <dbReference type="SAM" id="MobiDB-lite"/>
    </source>
</evidence>
<keyword evidence="6" id="KW-0156">Chromatin regulator</keyword>
<evidence type="ECO:0000256" key="6">
    <source>
        <dbReference type="ARBA" id="ARBA00022853"/>
    </source>
</evidence>
<dbReference type="GO" id="GO:0006335">
    <property type="term" value="P:DNA replication-dependent chromatin assembly"/>
    <property type="evidence" value="ECO:0007669"/>
    <property type="project" value="EnsemblFungi"/>
</dbReference>
<evidence type="ECO:0000256" key="7">
    <source>
        <dbReference type="ARBA" id="ARBA00023204"/>
    </source>
</evidence>
<dbReference type="InterPro" id="IPR015943">
    <property type="entry name" value="WD40/YVTN_repeat-like_dom_sf"/>
</dbReference>
<dbReference type="OrthoDB" id="71227at2759"/>
<proteinExistence type="inferred from homology"/>
<dbReference type="Pfam" id="PF24105">
    <property type="entry name" value="Beta-prop_CAF1B_HIR1"/>
    <property type="match status" value="1"/>
</dbReference>
<accession>A0A1G4K1D5</accession>
<organism evidence="12 13">
    <name type="scientific">Lachancea dasiensis</name>
    <dbReference type="NCBI Taxonomy" id="1072105"/>
    <lineage>
        <taxon>Eukaryota</taxon>
        <taxon>Fungi</taxon>
        <taxon>Dikarya</taxon>
        <taxon>Ascomycota</taxon>
        <taxon>Saccharomycotina</taxon>
        <taxon>Saccharomycetes</taxon>
        <taxon>Saccharomycetales</taxon>
        <taxon>Saccharomycetaceae</taxon>
        <taxon>Lachancea</taxon>
    </lineage>
</organism>
<dbReference type="PROSITE" id="PS50082">
    <property type="entry name" value="WD_REPEATS_2"/>
    <property type="match status" value="2"/>
</dbReference>
<dbReference type="GO" id="GO:0042393">
    <property type="term" value="F:histone binding"/>
    <property type="evidence" value="ECO:0007669"/>
    <property type="project" value="EnsemblFungi"/>
</dbReference>
<dbReference type="GO" id="GO:0006334">
    <property type="term" value="P:nucleosome assembly"/>
    <property type="evidence" value="ECO:0007669"/>
    <property type="project" value="TreeGrafter"/>
</dbReference>
<protein>
    <submittedName>
        <fullName evidence="12">LADA_0H05820g1_1</fullName>
    </submittedName>
</protein>
<evidence type="ECO:0000256" key="8">
    <source>
        <dbReference type="ARBA" id="ARBA00023242"/>
    </source>
</evidence>
<keyword evidence="5" id="KW-0227">DNA damage</keyword>
<evidence type="ECO:0000256" key="5">
    <source>
        <dbReference type="ARBA" id="ARBA00022763"/>
    </source>
</evidence>
<evidence type="ECO:0000256" key="4">
    <source>
        <dbReference type="ARBA" id="ARBA00022737"/>
    </source>
</evidence>
<feature type="repeat" description="WD" evidence="9">
    <location>
        <begin position="67"/>
        <end position="99"/>
    </location>
</feature>
<evidence type="ECO:0000313" key="13">
    <source>
        <dbReference type="Proteomes" id="UP000190274"/>
    </source>
</evidence>
<dbReference type="GO" id="GO:0006281">
    <property type="term" value="P:DNA repair"/>
    <property type="evidence" value="ECO:0007669"/>
    <property type="project" value="UniProtKB-KW"/>
</dbReference>
<dbReference type="AlphaFoldDB" id="A0A1G4K1D5"/>
<keyword evidence="13" id="KW-1185">Reference proteome</keyword>
<dbReference type="GO" id="GO:0000775">
    <property type="term" value="C:chromosome, centromeric region"/>
    <property type="evidence" value="ECO:0007669"/>
    <property type="project" value="EnsemblFungi"/>
</dbReference>
<evidence type="ECO:0000313" key="12">
    <source>
        <dbReference type="EMBL" id="SCU97350.1"/>
    </source>
</evidence>
<feature type="domain" description="CAF1B/HIR1 beta-propeller" evidence="11">
    <location>
        <begin position="6"/>
        <end position="413"/>
    </location>
</feature>
<evidence type="ECO:0000256" key="1">
    <source>
        <dbReference type="ARBA" id="ARBA00004123"/>
    </source>
</evidence>